<gene>
    <name evidence="2" type="ORF">ACFQ5X_08835</name>
</gene>
<feature type="region of interest" description="Disordered" evidence="1">
    <location>
        <begin position="122"/>
        <end position="157"/>
    </location>
</feature>
<evidence type="ECO:0000313" key="3">
    <source>
        <dbReference type="Proteomes" id="UP001597058"/>
    </source>
</evidence>
<sequence length="157" mass="17165">MLPADMGGSGGADLRRGMEALTTFKKRVDGVLSNFEGSPGSATKVGAHTISQASFCGKGDFGEAKGLHTQYERVHERLTTLSKSLGLQIEALRIAVHGADVGFDNLEEDLRHRFWEIQTQVRHEQEQAQREKAAAEAAKHGKPEEKRSDDTKSEAGY</sequence>
<accession>A0ABW3XAY9</accession>
<comment type="caution">
    <text evidence="2">The sequence shown here is derived from an EMBL/GenBank/DDBJ whole genome shotgun (WGS) entry which is preliminary data.</text>
</comment>
<reference evidence="3" key="1">
    <citation type="journal article" date="2019" name="Int. J. Syst. Evol. Microbiol.">
        <title>The Global Catalogue of Microorganisms (GCM) 10K type strain sequencing project: providing services to taxonomists for standard genome sequencing and annotation.</title>
        <authorList>
            <consortium name="The Broad Institute Genomics Platform"/>
            <consortium name="The Broad Institute Genome Sequencing Center for Infectious Disease"/>
            <person name="Wu L."/>
            <person name="Ma J."/>
        </authorList>
    </citation>
    <scope>NUCLEOTIDE SEQUENCE [LARGE SCALE GENOMIC DNA]</scope>
    <source>
        <strain evidence="3">CGMCC 4.7020</strain>
    </source>
</reference>
<keyword evidence="3" id="KW-1185">Reference proteome</keyword>
<dbReference type="EMBL" id="JBHTMM010000008">
    <property type="protein sequence ID" value="MFD1305949.1"/>
    <property type="molecule type" value="Genomic_DNA"/>
</dbReference>
<protein>
    <recommendedName>
        <fullName evidence="4">Excreted virulence factor EspC, type VII ESX diderm</fullName>
    </recommendedName>
</protein>
<proteinExistence type="predicted"/>
<evidence type="ECO:0000256" key="1">
    <source>
        <dbReference type="SAM" id="MobiDB-lite"/>
    </source>
</evidence>
<evidence type="ECO:0000313" key="2">
    <source>
        <dbReference type="EMBL" id="MFD1305949.1"/>
    </source>
</evidence>
<organism evidence="2 3">
    <name type="scientific">Streptomyces kaempferi</name>
    <dbReference type="NCBI Taxonomy" id="333725"/>
    <lineage>
        <taxon>Bacteria</taxon>
        <taxon>Bacillati</taxon>
        <taxon>Actinomycetota</taxon>
        <taxon>Actinomycetes</taxon>
        <taxon>Kitasatosporales</taxon>
        <taxon>Streptomycetaceae</taxon>
        <taxon>Streptomyces</taxon>
    </lineage>
</organism>
<dbReference type="RefSeq" id="WP_329290850.1">
    <property type="nucleotide sequence ID" value="NZ_JBHTMM010000008.1"/>
</dbReference>
<dbReference type="Proteomes" id="UP001597058">
    <property type="component" value="Unassembled WGS sequence"/>
</dbReference>
<name>A0ABW3XAY9_9ACTN</name>
<evidence type="ECO:0008006" key="4">
    <source>
        <dbReference type="Google" id="ProtNLM"/>
    </source>
</evidence>